<organism evidence="1 2">
    <name type="scientific">Cichorium intybus</name>
    <name type="common">Chicory</name>
    <dbReference type="NCBI Taxonomy" id="13427"/>
    <lineage>
        <taxon>Eukaryota</taxon>
        <taxon>Viridiplantae</taxon>
        <taxon>Streptophyta</taxon>
        <taxon>Embryophyta</taxon>
        <taxon>Tracheophyta</taxon>
        <taxon>Spermatophyta</taxon>
        <taxon>Magnoliopsida</taxon>
        <taxon>eudicotyledons</taxon>
        <taxon>Gunneridae</taxon>
        <taxon>Pentapetalae</taxon>
        <taxon>asterids</taxon>
        <taxon>campanulids</taxon>
        <taxon>Asterales</taxon>
        <taxon>Asteraceae</taxon>
        <taxon>Cichorioideae</taxon>
        <taxon>Cichorieae</taxon>
        <taxon>Cichoriinae</taxon>
        <taxon>Cichorium</taxon>
    </lineage>
</organism>
<sequence>MLLAKEALHKSSDVKLFNLMPSTESRFEDVIELQRQQVFCIKYKIESQRHTINEVLKQKITRDQRLGQFEVDHAISQGRLLQVSIY</sequence>
<evidence type="ECO:0000313" key="2">
    <source>
        <dbReference type="Proteomes" id="UP001055811"/>
    </source>
</evidence>
<dbReference type="Proteomes" id="UP001055811">
    <property type="component" value="Linkage Group LG05"/>
</dbReference>
<gene>
    <name evidence="1" type="ORF">L2E82_27974</name>
</gene>
<accession>A0ACB9CUN2</accession>
<comment type="caution">
    <text evidence="1">The sequence shown here is derived from an EMBL/GenBank/DDBJ whole genome shotgun (WGS) entry which is preliminary data.</text>
</comment>
<proteinExistence type="predicted"/>
<name>A0ACB9CUN2_CICIN</name>
<reference evidence="1 2" key="2">
    <citation type="journal article" date="2022" name="Mol. Ecol. Resour.">
        <title>The genomes of chicory, endive, great burdock and yacon provide insights into Asteraceae paleo-polyploidization history and plant inulin production.</title>
        <authorList>
            <person name="Fan W."/>
            <person name="Wang S."/>
            <person name="Wang H."/>
            <person name="Wang A."/>
            <person name="Jiang F."/>
            <person name="Liu H."/>
            <person name="Zhao H."/>
            <person name="Xu D."/>
            <person name="Zhang Y."/>
        </authorList>
    </citation>
    <scope>NUCLEOTIDE SEQUENCE [LARGE SCALE GENOMIC DNA]</scope>
    <source>
        <strain evidence="2">cv. Punajuju</strain>
        <tissue evidence="1">Leaves</tissue>
    </source>
</reference>
<evidence type="ECO:0000313" key="1">
    <source>
        <dbReference type="EMBL" id="KAI3737956.1"/>
    </source>
</evidence>
<reference evidence="2" key="1">
    <citation type="journal article" date="2022" name="Mol. Ecol. Resour.">
        <title>The genomes of chicory, endive, great burdock and yacon provide insights into Asteraceae palaeo-polyploidization history and plant inulin production.</title>
        <authorList>
            <person name="Fan W."/>
            <person name="Wang S."/>
            <person name="Wang H."/>
            <person name="Wang A."/>
            <person name="Jiang F."/>
            <person name="Liu H."/>
            <person name="Zhao H."/>
            <person name="Xu D."/>
            <person name="Zhang Y."/>
        </authorList>
    </citation>
    <scope>NUCLEOTIDE SEQUENCE [LARGE SCALE GENOMIC DNA]</scope>
    <source>
        <strain evidence="2">cv. Punajuju</strain>
    </source>
</reference>
<protein>
    <submittedName>
        <fullName evidence="1">Uncharacterized protein</fullName>
    </submittedName>
</protein>
<keyword evidence="2" id="KW-1185">Reference proteome</keyword>
<dbReference type="EMBL" id="CM042013">
    <property type="protein sequence ID" value="KAI3737956.1"/>
    <property type="molecule type" value="Genomic_DNA"/>
</dbReference>